<proteinExistence type="predicted"/>
<evidence type="ECO:0000313" key="3">
    <source>
        <dbReference type="Proteomes" id="UP001556170"/>
    </source>
</evidence>
<name>A0ABV3QL79_9GAMM</name>
<sequence length="162" mass="18212">MDLIQGVTLGIAVIGATLGVFNAYWMVRKDVVRLRVLSRVMFISTGQVTVCIEVINTGYIPVTITEVGYTSSRFAKQKSVITNDFLRQTQLPCRLEPRAIITVTVEPTSLDDPAMSHLAYCHAKTACGILIRKRLSRSWRGDAAKRLREVERTIQQMSAERR</sequence>
<dbReference type="EMBL" id="JBFOHL010000002">
    <property type="protein sequence ID" value="MEW9623199.1"/>
    <property type="molecule type" value="Genomic_DNA"/>
</dbReference>
<protein>
    <recommendedName>
        <fullName evidence="4">DUF3592 domain-containing protein</fullName>
    </recommendedName>
</protein>
<comment type="caution">
    <text evidence="2">The sequence shown here is derived from an EMBL/GenBank/DDBJ whole genome shotgun (WGS) entry which is preliminary data.</text>
</comment>
<keyword evidence="1" id="KW-1133">Transmembrane helix</keyword>
<evidence type="ECO:0000313" key="2">
    <source>
        <dbReference type="EMBL" id="MEW9623199.1"/>
    </source>
</evidence>
<gene>
    <name evidence="2" type="ORF">ABQJ56_03030</name>
</gene>
<reference evidence="2 3" key="1">
    <citation type="submission" date="2024-06" db="EMBL/GenBank/DDBJ databases">
        <authorList>
            <person name="Woo H."/>
        </authorList>
    </citation>
    <scope>NUCLEOTIDE SEQUENCE [LARGE SCALE GENOMIC DNA]</scope>
    <source>
        <strain evidence="2 3">S2-g</strain>
    </source>
</reference>
<accession>A0ABV3QL79</accession>
<evidence type="ECO:0000256" key="1">
    <source>
        <dbReference type="SAM" id="Phobius"/>
    </source>
</evidence>
<evidence type="ECO:0008006" key="4">
    <source>
        <dbReference type="Google" id="ProtNLM"/>
    </source>
</evidence>
<keyword evidence="1" id="KW-0812">Transmembrane</keyword>
<organism evidence="2 3">
    <name type="scientific">Rhodanobacter geophilus</name>
    <dbReference type="NCBI Taxonomy" id="3162488"/>
    <lineage>
        <taxon>Bacteria</taxon>
        <taxon>Pseudomonadati</taxon>
        <taxon>Pseudomonadota</taxon>
        <taxon>Gammaproteobacteria</taxon>
        <taxon>Lysobacterales</taxon>
        <taxon>Rhodanobacteraceae</taxon>
        <taxon>Rhodanobacter</taxon>
    </lineage>
</organism>
<dbReference type="RefSeq" id="WP_367843509.1">
    <property type="nucleotide sequence ID" value="NZ_JBFOHL010000002.1"/>
</dbReference>
<feature type="transmembrane region" description="Helical" evidence="1">
    <location>
        <begin position="6"/>
        <end position="27"/>
    </location>
</feature>
<keyword evidence="3" id="KW-1185">Reference proteome</keyword>
<dbReference type="Proteomes" id="UP001556170">
    <property type="component" value="Unassembled WGS sequence"/>
</dbReference>
<keyword evidence="1" id="KW-0472">Membrane</keyword>